<dbReference type="RefSeq" id="WP_196986222.1">
    <property type="nucleotide sequence ID" value="NZ_JADWYS010000001.1"/>
</dbReference>
<proteinExistence type="predicted"/>
<dbReference type="EMBL" id="JADWYS010000001">
    <property type="protein sequence ID" value="MBG9388355.1"/>
    <property type="molecule type" value="Genomic_DNA"/>
</dbReference>
<name>A0A931MHN3_9BURK</name>
<dbReference type="Proteomes" id="UP000651050">
    <property type="component" value="Unassembled WGS sequence"/>
</dbReference>
<organism evidence="1 2">
    <name type="scientific">Caenimonas aquaedulcis</name>
    <dbReference type="NCBI Taxonomy" id="2793270"/>
    <lineage>
        <taxon>Bacteria</taxon>
        <taxon>Pseudomonadati</taxon>
        <taxon>Pseudomonadota</taxon>
        <taxon>Betaproteobacteria</taxon>
        <taxon>Burkholderiales</taxon>
        <taxon>Comamonadaceae</taxon>
        <taxon>Caenimonas</taxon>
    </lineage>
</organism>
<dbReference type="AlphaFoldDB" id="A0A931MHN3"/>
<gene>
    <name evidence="1" type="ORF">I5803_10005</name>
</gene>
<protein>
    <submittedName>
        <fullName evidence="1">Uncharacterized protein</fullName>
    </submittedName>
</protein>
<comment type="caution">
    <text evidence="1">The sequence shown here is derived from an EMBL/GenBank/DDBJ whole genome shotgun (WGS) entry which is preliminary data.</text>
</comment>
<accession>A0A931MHN3</accession>
<evidence type="ECO:0000313" key="1">
    <source>
        <dbReference type="EMBL" id="MBG9388355.1"/>
    </source>
</evidence>
<reference evidence="1" key="1">
    <citation type="submission" date="2020-11" db="EMBL/GenBank/DDBJ databases">
        <title>Bacterial whole genome sequence for Caenimonas sp. DR4.4.</title>
        <authorList>
            <person name="Le V."/>
            <person name="Ko S.-R."/>
            <person name="Ahn C.-Y."/>
            <person name="Oh H.-M."/>
        </authorList>
    </citation>
    <scope>NUCLEOTIDE SEQUENCE</scope>
    <source>
        <strain evidence="1">DR4.4</strain>
    </source>
</reference>
<sequence length="71" mass="7879">MQRRQALVDEYHAANQAELVLWEKVQGKGPGQPGFDLALFQQWLEAVGRTNAASKALSEGFADTIPPITRR</sequence>
<evidence type="ECO:0000313" key="2">
    <source>
        <dbReference type="Proteomes" id="UP000651050"/>
    </source>
</evidence>
<keyword evidence="2" id="KW-1185">Reference proteome</keyword>